<comment type="catalytic activity">
    <reaction evidence="10">
        <text>7,8-dihydroneopterin 3'-triphosphate + H2O = 6-carboxy-5,6,7,8-tetrahydropterin + triphosphate + acetaldehyde + 2 H(+)</text>
        <dbReference type="Rhea" id="RHEA:27966"/>
        <dbReference type="ChEBI" id="CHEBI:15343"/>
        <dbReference type="ChEBI" id="CHEBI:15377"/>
        <dbReference type="ChEBI" id="CHEBI:15378"/>
        <dbReference type="ChEBI" id="CHEBI:18036"/>
        <dbReference type="ChEBI" id="CHEBI:58462"/>
        <dbReference type="ChEBI" id="CHEBI:61032"/>
        <dbReference type="EC" id="4.1.2.50"/>
    </reaction>
</comment>
<keyword evidence="12" id="KW-1185">Reference proteome</keyword>
<evidence type="ECO:0000256" key="5">
    <source>
        <dbReference type="ARBA" id="ARBA00018141"/>
    </source>
</evidence>
<evidence type="ECO:0000256" key="7">
    <source>
        <dbReference type="ARBA" id="ARBA00022833"/>
    </source>
</evidence>
<dbReference type="Gene3D" id="3.30.479.10">
    <property type="entry name" value="6-pyruvoyl tetrahydropterin synthase/QueD"/>
    <property type="match status" value="1"/>
</dbReference>
<dbReference type="PANTHER" id="PTHR12589:SF7">
    <property type="entry name" value="6-PYRUVOYL TETRAHYDROBIOPTERIN SYNTHASE"/>
    <property type="match status" value="1"/>
</dbReference>
<comment type="pathway">
    <text evidence="2">Purine metabolism; 7-cyano-7-deazaguanine biosynthesis.</text>
</comment>
<evidence type="ECO:0000256" key="4">
    <source>
        <dbReference type="ARBA" id="ARBA00012982"/>
    </source>
</evidence>
<keyword evidence="6" id="KW-0479">Metal-binding</keyword>
<dbReference type="EMBL" id="SHNN01000005">
    <property type="protein sequence ID" value="MCX2982984.1"/>
    <property type="molecule type" value="Genomic_DNA"/>
</dbReference>
<sequence>MEKLTTILIDKESHKFSAAHFTIFSATDRERLHGHNFSVSARIVAPVDDNGLTGDYAVYKRKLKQICDAIDEYTLIPSQSLYLQISEQDEYYRVTHDTDTMLFLKSDTQLLPVRNTTVEDLSSYLLDTLVEDKAFLNDQDIRELEVMVASGPGQTGASLWQR</sequence>
<proteinExistence type="inferred from homology"/>
<accession>A0ABT3TLU6</accession>
<dbReference type="InterPro" id="IPR007115">
    <property type="entry name" value="6-PTP_synth/QueD"/>
</dbReference>
<organism evidence="11 12">
    <name type="scientific">Candidatus Litorirhabdus singularis</name>
    <dbReference type="NCBI Taxonomy" id="2518993"/>
    <lineage>
        <taxon>Bacteria</taxon>
        <taxon>Pseudomonadati</taxon>
        <taxon>Pseudomonadota</taxon>
        <taxon>Gammaproteobacteria</taxon>
        <taxon>Cellvibrionales</taxon>
        <taxon>Halieaceae</taxon>
        <taxon>Candidatus Litorirhabdus</taxon>
    </lineage>
</organism>
<dbReference type="Proteomes" id="UP001143362">
    <property type="component" value="Unassembled WGS sequence"/>
</dbReference>
<evidence type="ECO:0000313" key="11">
    <source>
        <dbReference type="EMBL" id="MCX2982984.1"/>
    </source>
</evidence>
<evidence type="ECO:0000256" key="3">
    <source>
        <dbReference type="ARBA" id="ARBA00008900"/>
    </source>
</evidence>
<evidence type="ECO:0000256" key="8">
    <source>
        <dbReference type="ARBA" id="ARBA00023239"/>
    </source>
</evidence>
<evidence type="ECO:0000256" key="6">
    <source>
        <dbReference type="ARBA" id="ARBA00022723"/>
    </source>
</evidence>
<evidence type="ECO:0000256" key="10">
    <source>
        <dbReference type="ARBA" id="ARBA00048807"/>
    </source>
</evidence>
<evidence type="ECO:0000256" key="1">
    <source>
        <dbReference type="ARBA" id="ARBA00001947"/>
    </source>
</evidence>
<comment type="similarity">
    <text evidence="3">Belongs to the PTPS family. QueD subfamily.</text>
</comment>
<evidence type="ECO:0000313" key="12">
    <source>
        <dbReference type="Proteomes" id="UP001143362"/>
    </source>
</evidence>
<dbReference type="InterPro" id="IPR038418">
    <property type="entry name" value="6-PTP_synth/QueD_sf"/>
</dbReference>
<dbReference type="Pfam" id="PF01242">
    <property type="entry name" value="PTPS"/>
    <property type="match status" value="1"/>
</dbReference>
<keyword evidence="8" id="KW-0456">Lyase</keyword>
<reference evidence="11" key="1">
    <citation type="submission" date="2019-02" db="EMBL/GenBank/DDBJ databases">
        <authorList>
            <person name="Li S.-H."/>
        </authorList>
    </citation>
    <scope>NUCLEOTIDE SEQUENCE</scope>
    <source>
        <strain evidence="11">IMCC14734</strain>
    </source>
</reference>
<gene>
    <name evidence="11" type="ORF">EYC98_19145</name>
</gene>
<evidence type="ECO:0000256" key="9">
    <source>
        <dbReference type="ARBA" id="ARBA00031449"/>
    </source>
</evidence>
<comment type="cofactor">
    <cofactor evidence="1">
        <name>Zn(2+)</name>
        <dbReference type="ChEBI" id="CHEBI:29105"/>
    </cofactor>
</comment>
<dbReference type="SUPFAM" id="SSF55620">
    <property type="entry name" value="Tetrahydrobiopterin biosynthesis enzymes-like"/>
    <property type="match status" value="1"/>
</dbReference>
<name>A0ABT3TLU6_9GAMM</name>
<protein>
    <recommendedName>
        <fullName evidence="5">6-carboxy-5,6,7,8-tetrahydropterin synthase</fullName>
        <ecNumber evidence="4">4.1.2.50</ecNumber>
    </recommendedName>
    <alternativeName>
        <fullName evidence="9">Queuosine biosynthesis protein QueD</fullName>
    </alternativeName>
</protein>
<dbReference type="EC" id="4.1.2.50" evidence="4"/>
<comment type="caution">
    <text evidence="11">The sequence shown here is derived from an EMBL/GenBank/DDBJ whole genome shotgun (WGS) entry which is preliminary data.</text>
</comment>
<dbReference type="PANTHER" id="PTHR12589">
    <property type="entry name" value="PYRUVOYL TETRAHYDROBIOPTERIN SYNTHASE"/>
    <property type="match status" value="1"/>
</dbReference>
<keyword evidence="7" id="KW-0862">Zinc</keyword>
<evidence type="ECO:0000256" key="2">
    <source>
        <dbReference type="ARBA" id="ARBA00005061"/>
    </source>
</evidence>
<dbReference type="RefSeq" id="WP_279247015.1">
    <property type="nucleotide sequence ID" value="NZ_SHNN01000005.1"/>
</dbReference>